<reference evidence="2 3" key="1">
    <citation type="submission" date="2024-04" db="EMBL/GenBank/DDBJ databases">
        <authorList>
            <person name="Fracassetti M."/>
        </authorList>
    </citation>
    <scope>NUCLEOTIDE SEQUENCE [LARGE SCALE GENOMIC DNA]</scope>
</reference>
<protein>
    <submittedName>
        <fullName evidence="2">Uncharacterized protein</fullName>
    </submittedName>
</protein>
<dbReference type="EMBL" id="OZ034819">
    <property type="protein sequence ID" value="CAL1395264.1"/>
    <property type="molecule type" value="Genomic_DNA"/>
</dbReference>
<sequence>MGGGLGRQDGSQTYGEGSCAFYVTFPRVLYGMSKMARKPCSGYIGGFRTGRHLLSLLSISRRSTWANSGRDGSKWGVEPRLHQTLPSRSGALVASTPPAAARGGTGRPNLASIPVRIVHDKDNILAYTGCG</sequence>
<feature type="region of interest" description="Disordered" evidence="1">
    <location>
        <begin position="88"/>
        <end position="107"/>
    </location>
</feature>
<keyword evidence="3" id="KW-1185">Reference proteome</keyword>
<dbReference type="AlphaFoldDB" id="A0AAV2FAI0"/>
<accession>A0AAV2FAI0</accession>
<dbReference type="Proteomes" id="UP001497516">
    <property type="component" value="Chromosome 6"/>
</dbReference>
<evidence type="ECO:0000313" key="3">
    <source>
        <dbReference type="Proteomes" id="UP001497516"/>
    </source>
</evidence>
<gene>
    <name evidence="2" type="ORF">LTRI10_LOCUS35707</name>
</gene>
<organism evidence="2 3">
    <name type="scientific">Linum trigynum</name>
    <dbReference type="NCBI Taxonomy" id="586398"/>
    <lineage>
        <taxon>Eukaryota</taxon>
        <taxon>Viridiplantae</taxon>
        <taxon>Streptophyta</taxon>
        <taxon>Embryophyta</taxon>
        <taxon>Tracheophyta</taxon>
        <taxon>Spermatophyta</taxon>
        <taxon>Magnoliopsida</taxon>
        <taxon>eudicotyledons</taxon>
        <taxon>Gunneridae</taxon>
        <taxon>Pentapetalae</taxon>
        <taxon>rosids</taxon>
        <taxon>fabids</taxon>
        <taxon>Malpighiales</taxon>
        <taxon>Linaceae</taxon>
        <taxon>Linum</taxon>
    </lineage>
</organism>
<name>A0AAV2FAI0_9ROSI</name>
<evidence type="ECO:0000313" key="2">
    <source>
        <dbReference type="EMBL" id="CAL1395264.1"/>
    </source>
</evidence>
<evidence type="ECO:0000256" key="1">
    <source>
        <dbReference type="SAM" id="MobiDB-lite"/>
    </source>
</evidence>
<proteinExistence type="predicted"/>